<evidence type="ECO:0000256" key="5">
    <source>
        <dbReference type="ARBA" id="ARBA00023288"/>
    </source>
</evidence>
<evidence type="ECO:0000256" key="3">
    <source>
        <dbReference type="ARBA" id="ARBA00022707"/>
    </source>
</evidence>
<dbReference type="GeneID" id="110991229"/>
<dbReference type="Gene3D" id="2.30.29.30">
    <property type="entry name" value="Pleckstrin-homology domain (PH domain)/Phosphotyrosine-binding domain (PTB)"/>
    <property type="match status" value="1"/>
</dbReference>
<protein>
    <submittedName>
        <fullName evidence="9">Fibroblast growth factor receptor substrate 2-like isoform X1</fullName>
    </submittedName>
</protein>
<gene>
    <name evidence="9" type="primary">LOC110991229</name>
</gene>
<dbReference type="CDD" id="cd01202">
    <property type="entry name" value="PTB_FRS2"/>
    <property type="match status" value="1"/>
</dbReference>
<feature type="compositionally biased region" description="Polar residues" evidence="6">
    <location>
        <begin position="229"/>
        <end position="244"/>
    </location>
</feature>
<dbReference type="SMART" id="SM00310">
    <property type="entry name" value="PTBI"/>
    <property type="match status" value="1"/>
</dbReference>
<proteinExistence type="predicted"/>
<dbReference type="RefSeq" id="XP_022112196.1">
    <property type="nucleotide sequence ID" value="XM_022256504.1"/>
</dbReference>
<evidence type="ECO:0000256" key="4">
    <source>
        <dbReference type="ARBA" id="ARBA00023136"/>
    </source>
</evidence>
<dbReference type="GO" id="GO:0005737">
    <property type="term" value="C:cytoplasm"/>
    <property type="evidence" value="ECO:0007669"/>
    <property type="project" value="TreeGrafter"/>
</dbReference>
<organism evidence="8 9">
    <name type="scientific">Acanthaster planci</name>
    <name type="common">Crown-of-thorns starfish</name>
    <dbReference type="NCBI Taxonomy" id="133434"/>
    <lineage>
        <taxon>Eukaryota</taxon>
        <taxon>Metazoa</taxon>
        <taxon>Echinodermata</taxon>
        <taxon>Eleutherozoa</taxon>
        <taxon>Asterozoa</taxon>
        <taxon>Asteroidea</taxon>
        <taxon>Valvatacea</taxon>
        <taxon>Valvatida</taxon>
        <taxon>Acanthasteridae</taxon>
        <taxon>Acanthaster</taxon>
    </lineage>
</organism>
<dbReference type="PANTHER" id="PTHR21258">
    <property type="entry name" value="DOCKING PROTEIN RELATED"/>
    <property type="match status" value="1"/>
</dbReference>
<dbReference type="GO" id="GO:0005068">
    <property type="term" value="F:transmembrane receptor protein tyrosine kinase adaptor activity"/>
    <property type="evidence" value="ECO:0007669"/>
    <property type="project" value="TreeGrafter"/>
</dbReference>
<dbReference type="SMART" id="SM01244">
    <property type="entry name" value="IRS"/>
    <property type="match status" value="1"/>
</dbReference>
<feature type="compositionally biased region" description="Polar residues" evidence="6">
    <location>
        <begin position="576"/>
        <end position="586"/>
    </location>
</feature>
<dbReference type="InterPro" id="IPR050996">
    <property type="entry name" value="Docking_Protein_DOK"/>
</dbReference>
<dbReference type="OrthoDB" id="6279276at2759"/>
<keyword evidence="4" id="KW-0472">Membrane</keyword>
<feature type="compositionally biased region" description="Polar residues" evidence="6">
    <location>
        <begin position="190"/>
        <end position="203"/>
    </location>
</feature>
<evidence type="ECO:0000256" key="6">
    <source>
        <dbReference type="SAM" id="MobiDB-lite"/>
    </source>
</evidence>
<feature type="domain" description="IRS-type PTB" evidence="7">
    <location>
        <begin position="72"/>
        <end position="174"/>
    </location>
</feature>
<feature type="region of interest" description="Disordered" evidence="6">
    <location>
        <begin position="532"/>
        <end position="608"/>
    </location>
</feature>
<evidence type="ECO:0000313" key="9">
    <source>
        <dbReference type="RefSeq" id="XP_022112196.1"/>
    </source>
</evidence>
<keyword evidence="3" id="KW-0519">Myristate</keyword>
<keyword evidence="2" id="KW-0597">Phosphoprotein</keyword>
<feature type="region of interest" description="Disordered" evidence="6">
    <location>
        <begin position="229"/>
        <end position="271"/>
    </location>
</feature>
<accession>A0A8B8A803</accession>
<dbReference type="InterPro" id="IPR002404">
    <property type="entry name" value="IRS_PTB"/>
</dbReference>
<feature type="compositionally biased region" description="Low complexity" evidence="6">
    <location>
        <begin position="532"/>
        <end position="551"/>
    </location>
</feature>
<dbReference type="Pfam" id="PF02174">
    <property type="entry name" value="IRS"/>
    <property type="match status" value="1"/>
</dbReference>
<dbReference type="PROSITE" id="PS51064">
    <property type="entry name" value="IRS_PTB"/>
    <property type="match status" value="1"/>
</dbReference>
<keyword evidence="8" id="KW-1185">Reference proteome</keyword>
<dbReference type="InterPro" id="IPR011993">
    <property type="entry name" value="PH-like_dom_sf"/>
</dbReference>
<dbReference type="SUPFAM" id="SSF50729">
    <property type="entry name" value="PH domain-like"/>
    <property type="match status" value="1"/>
</dbReference>
<dbReference type="Proteomes" id="UP000694845">
    <property type="component" value="Unplaced"/>
</dbReference>
<evidence type="ECO:0000256" key="1">
    <source>
        <dbReference type="ARBA" id="ARBA00004370"/>
    </source>
</evidence>
<feature type="region of interest" description="Disordered" evidence="6">
    <location>
        <begin position="183"/>
        <end position="203"/>
    </location>
</feature>
<feature type="region of interest" description="Disordered" evidence="6">
    <location>
        <begin position="378"/>
        <end position="403"/>
    </location>
</feature>
<dbReference type="KEGG" id="aplc:110991229"/>
<comment type="subcellular location">
    <subcellularLocation>
        <location evidence="1">Membrane</location>
    </subcellularLocation>
</comment>
<name>A0A8B8A803_ACAPL</name>
<feature type="compositionally biased region" description="Polar residues" evidence="6">
    <location>
        <begin position="261"/>
        <end position="271"/>
    </location>
</feature>
<evidence type="ECO:0000256" key="2">
    <source>
        <dbReference type="ARBA" id="ARBA00022553"/>
    </source>
</evidence>
<feature type="compositionally biased region" description="Basic residues" evidence="6">
    <location>
        <begin position="599"/>
        <end position="608"/>
    </location>
</feature>
<dbReference type="PANTHER" id="PTHR21258:SF55">
    <property type="entry name" value="FI23523P1"/>
    <property type="match status" value="1"/>
</dbReference>
<evidence type="ECO:0000313" key="8">
    <source>
        <dbReference type="Proteomes" id="UP000694845"/>
    </source>
</evidence>
<dbReference type="GO" id="GO:0008543">
    <property type="term" value="P:fibroblast growth factor receptor signaling pathway"/>
    <property type="evidence" value="ECO:0007669"/>
    <property type="project" value="TreeGrafter"/>
</dbReference>
<dbReference type="GO" id="GO:0005104">
    <property type="term" value="F:fibroblast growth factor receptor binding"/>
    <property type="evidence" value="ECO:0007669"/>
    <property type="project" value="TreeGrafter"/>
</dbReference>
<sequence>MNSALSAARSEDQQTTGHCQELSHVPELFVVSPPPHEVRDWLTGVWSACILSFCVYKVITMGNQQACIRPKDAKLTQNMFKVRNVDDMGSEIQRAVIEVTKTDIILHQRGKEPIKWPLRSLRRYGFDKKLFSFESGRRCATGPGIYAFKCKRAEFLFRHVQENAQACGNGRYGSSYSSSSAEAANEAASPTHQPSSPALSAFSTDSPSLAAFRNGTAYGGTSYIGRTASTASSPGAQTPSSPNASVHYINANSFPDIPESPQESMADSSSVTANLLPRLSEENIGSPSEENDPNVNYARLKHDMDEDSTDVGITETDAVMLVQNDVNGNMDRVGMPPLTMLKPTSLPESHYMKPSSVQDIVNGNTMPLKSSLSLSSNAGVISSTNSTSETVTHENQTSRASPVSITTPMSLVSQTSLTTPSSRTSGCSSYYANLDMVGELPHNNFVFCCDLRSPCSTSSSKGSGGSEFIFDGSVAGNRSPASEHSYANLDALSEVGMRSAVYNGNSSVVLQPAPKGRMNYADLDMESLEAVQTTPTIQTRQSRSSSMTSSPPKTPASLNSEGSSRRTDTYAMIDFNRTTALANSQRQIDESDLPGGPLRRTRHDSKIR</sequence>
<evidence type="ECO:0000259" key="7">
    <source>
        <dbReference type="PROSITE" id="PS51064"/>
    </source>
</evidence>
<dbReference type="AlphaFoldDB" id="A0A8B8A803"/>
<keyword evidence="5" id="KW-0449">Lipoprotein</keyword>
<reference evidence="9" key="1">
    <citation type="submission" date="2025-08" db="UniProtKB">
        <authorList>
            <consortium name="RefSeq"/>
        </authorList>
    </citation>
    <scope>IDENTIFICATION</scope>
</reference>
<dbReference type="GO" id="GO:0016020">
    <property type="term" value="C:membrane"/>
    <property type="evidence" value="ECO:0007669"/>
    <property type="project" value="UniProtKB-SubCell"/>
</dbReference>
<dbReference type="InterPro" id="IPR038742">
    <property type="entry name" value="FRS2_PTB"/>
</dbReference>